<protein>
    <submittedName>
        <fullName evidence="1">Uncharacterized protein</fullName>
    </submittedName>
</protein>
<organism evidence="1 2">
    <name type="scientific">Stenotrophomonas maltophilia</name>
    <name type="common">Pseudomonas maltophilia</name>
    <name type="synonym">Xanthomonas maltophilia</name>
    <dbReference type="NCBI Taxonomy" id="40324"/>
    <lineage>
        <taxon>Bacteria</taxon>
        <taxon>Pseudomonadati</taxon>
        <taxon>Pseudomonadota</taxon>
        <taxon>Gammaproteobacteria</taxon>
        <taxon>Lysobacterales</taxon>
        <taxon>Lysobacteraceae</taxon>
        <taxon>Stenotrophomonas</taxon>
        <taxon>Stenotrophomonas maltophilia group</taxon>
    </lineage>
</organism>
<proteinExistence type="predicted"/>
<evidence type="ECO:0000313" key="1">
    <source>
        <dbReference type="EMBL" id="EKT4091223.1"/>
    </source>
</evidence>
<reference evidence="1" key="1">
    <citation type="submission" date="2022-07" db="EMBL/GenBank/DDBJ databases">
        <authorList>
            <consortium name="DAFM: The Division of Animal and Food Microbiology"/>
        </authorList>
    </citation>
    <scope>NUCLEOTIDE SEQUENCE</scope>
    <source>
        <strain evidence="1">19MO01SH01-2</strain>
    </source>
</reference>
<dbReference type="Proteomes" id="UP001218208">
    <property type="component" value="Unassembled WGS sequence"/>
</dbReference>
<gene>
    <name evidence="1" type="ORF">QEG23_000703</name>
</gene>
<dbReference type="EMBL" id="ABLOJW010000003">
    <property type="protein sequence ID" value="EKT4091223.1"/>
    <property type="molecule type" value="Genomic_DNA"/>
</dbReference>
<comment type="caution">
    <text evidence="1">The sequence shown here is derived from an EMBL/GenBank/DDBJ whole genome shotgun (WGS) entry which is preliminary data.</text>
</comment>
<name>A0AAI9FRU7_STEMA</name>
<dbReference type="AlphaFoldDB" id="A0AAI9FRU7"/>
<evidence type="ECO:0000313" key="2">
    <source>
        <dbReference type="Proteomes" id="UP001218208"/>
    </source>
</evidence>
<sequence>MLAMPVHLRRARARYEIQDLAARYGWQREVERDLLRLGVPSLKYLSQEQLDQVLVRLKGLEDCLQNICDPPDGPPAR</sequence>
<accession>A0AAI9FRU7</accession>